<dbReference type="Proteomes" id="UP000440224">
    <property type="component" value="Unassembled WGS sequence"/>
</dbReference>
<protein>
    <submittedName>
        <fullName evidence="1">Uncharacterized protein</fullName>
    </submittedName>
</protein>
<dbReference type="EMBL" id="WJIE01000005">
    <property type="protein sequence ID" value="MRG94055.1"/>
    <property type="molecule type" value="Genomic_DNA"/>
</dbReference>
<gene>
    <name evidence="1" type="ORF">GF068_19335</name>
</gene>
<organism evidence="1 2">
    <name type="scientific">Polyangium spumosum</name>
    <dbReference type="NCBI Taxonomy" id="889282"/>
    <lineage>
        <taxon>Bacteria</taxon>
        <taxon>Pseudomonadati</taxon>
        <taxon>Myxococcota</taxon>
        <taxon>Polyangia</taxon>
        <taxon>Polyangiales</taxon>
        <taxon>Polyangiaceae</taxon>
        <taxon>Polyangium</taxon>
    </lineage>
</organism>
<reference evidence="1 2" key="1">
    <citation type="submission" date="2019-10" db="EMBL/GenBank/DDBJ databases">
        <title>A soil myxobacterium in the family Polyangiaceae.</title>
        <authorList>
            <person name="Li Y."/>
            <person name="Wang J."/>
        </authorList>
    </citation>
    <scope>NUCLEOTIDE SEQUENCE [LARGE SCALE GENOMIC DNA]</scope>
    <source>
        <strain evidence="1 2">DSM 14734</strain>
    </source>
</reference>
<accession>A0A6N7PUX6</accession>
<dbReference type="AlphaFoldDB" id="A0A6N7PUX6"/>
<evidence type="ECO:0000313" key="2">
    <source>
        <dbReference type="Proteomes" id="UP000440224"/>
    </source>
</evidence>
<comment type="caution">
    <text evidence="1">The sequence shown here is derived from an EMBL/GenBank/DDBJ whole genome shotgun (WGS) entry which is preliminary data.</text>
</comment>
<name>A0A6N7PUX6_9BACT</name>
<keyword evidence="2" id="KW-1185">Reference proteome</keyword>
<sequence length="245" mass="26075">MPPCGTNGITAPCLWAHSTQAELRALANVKLDAGGGQLPAMLGISGACREGILEAIVQCSLTPELSIEDPVTGQVHQGWWGLAPGWLKNPLDAPGRSWVTACVIQKLNHLGREVPILMEGPHPRIATDPAFDLTYPFDESTAFGDMFSPTHPLKDGVPAFAVYVCTEDDLVSYCGGAGYGADWLNLRICDGVAPGNCGMTFLGRCSDPDVATNAGGYWQFSDADGNAVTETIRVRLKDTSHIMCL</sequence>
<proteinExistence type="predicted"/>
<evidence type="ECO:0000313" key="1">
    <source>
        <dbReference type="EMBL" id="MRG94055.1"/>
    </source>
</evidence>